<dbReference type="EMBL" id="VYQB01000002">
    <property type="protein sequence ID" value="KAA9020727.1"/>
    <property type="molecule type" value="Genomic_DNA"/>
</dbReference>
<dbReference type="EMBL" id="VYQA01000002">
    <property type="protein sequence ID" value="KAA9033053.1"/>
    <property type="molecule type" value="Genomic_DNA"/>
</dbReference>
<dbReference type="AlphaFoldDB" id="A0A5J5I9H8"/>
<dbReference type="GO" id="GO:0003677">
    <property type="term" value="F:DNA binding"/>
    <property type="evidence" value="ECO:0007669"/>
    <property type="project" value="InterPro"/>
</dbReference>
<sequence length="268" mass="28447">MSLARRHRDRILAAKTVASAPHGGVAAAPAAAPLPAAGAVNASPADRAAAQIALRYTHDLRRLKEIRSIDKKIEAKREILPEYRNWVAGILTADAGVGTSVAAEVLPTCMVWLIDTGAYAEALDLVPFMFKHRVDMPSRYQRDAATIVVEEIATAALKAQGAGASFPIAILDRVADLTSHLDIHDEVRAKLLKAIGVEQLQEAEDLPADVGMAALAAAVSTLNEAQRLHERVGVKDRIKRGLKLMAAITAAREKAIAEQNDGQGGPAA</sequence>
<evidence type="ECO:0000313" key="4">
    <source>
        <dbReference type="Proteomes" id="UP000326364"/>
    </source>
</evidence>
<gene>
    <name evidence="2" type="ORF">F4U95_03415</name>
    <name evidence="1" type="ORF">F4U96_03415</name>
</gene>
<dbReference type="Proteomes" id="UP000326364">
    <property type="component" value="Unassembled WGS sequence"/>
</dbReference>
<protein>
    <submittedName>
        <fullName evidence="2">Terminase</fullName>
    </submittedName>
</protein>
<evidence type="ECO:0000313" key="2">
    <source>
        <dbReference type="EMBL" id="KAA9033053.1"/>
    </source>
</evidence>
<evidence type="ECO:0000313" key="3">
    <source>
        <dbReference type="Proteomes" id="UP000325933"/>
    </source>
</evidence>
<dbReference type="Pfam" id="PF05944">
    <property type="entry name" value="Phage_term_smal"/>
    <property type="match status" value="1"/>
</dbReference>
<reference evidence="3 4" key="1">
    <citation type="submission" date="2019-09" db="EMBL/GenBank/DDBJ databases">
        <authorList>
            <person name="Feng G."/>
        </authorList>
    </citation>
    <scope>NUCLEOTIDE SEQUENCE [LARGE SCALE GENOMIC DNA]</scope>
    <source>
        <strain evidence="2 3">KACC 19283</strain>
        <strain evidence="1 4">KACC 19284</strain>
    </source>
</reference>
<proteinExistence type="predicted"/>
<organism evidence="2 3">
    <name type="scientific">Sphingobium limneticum</name>
    <dbReference type="NCBI Taxonomy" id="1007511"/>
    <lineage>
        <taxon>Bacteria</taxon>
        <taxon>Pseudomonadati</taxon>
        <taxon>Pseudomonadota</taxon>
        <taxon>Alphaproteobacteria</taxon>
        <taxon>Sphingomonadales</taxon>
        <taxon>Sphingomonadaceae</taxon>
        <taxon>Sphingobium</taxon>
    </lineage>
</organism>
<dbReference type="Proteomes" id="UP000325933">
    <property type="component" value="Unassembled WGS sequence"/>
</dbReference>
<keyword evidence="4" id="KW-1185">Reference proteome</keyword>
<evidence type="ECO:0000313" key="1">
    <source>
        <dbReference type="EMBL" id="KAA9020727.1"/>
    </source>
</evidence>
<dbReference type="InterPro" id="IPR010270">
    <property type="entry name" value="Phage_P2_GpM"/>
</dbReference>
<name>A0A5J5I9H8_9SPHN</name>
<accession>A0A5J5I9H8</accession>
<dbReference type="GO" id="GO:0004519">
    <property type="term" value="F:endonuclease activity"/>
    <property type="evidence" value="ECO:0007669"/>
    <property type="project" value="InterPro"/>
</dbReference>
<comment type="caution">
    <text evidence="2">The sequence shown here is derived from an EMBL/GenBank/DDBJ whole genome shotgun (WGS) entry which is preliminary data.</text>
</comment>